<dbReference type="InterPro" id="IPR003593">
    <property type="entry name" value="AAA+_ATPase"/>
</dbReference>
<feature type="domain" description="ABC transporter" evidence="5">
    <location>
        <begin position="281"/>
        <end position="524"/>
    </location>
</feature>
<dbReference type="GO" id="GO:0016887">
    <property type="term" value="F:ATP hydrolysis activity"/>
    <property type="evidence" value="ECO:0007669"/>
    <property type="project" value="InterPro"/>
</dbReference>
<evidence type="ECO:0000313" key="7">
    <source>
        <dbReference type="Proteomes" id="UP000094271"/>
    </source>
</evidence>
<feature type="domain" description="ABC transporter" evidence="5">
    <location>
        <begin position="11"/>
        <end position="261"/>
    </location>
</feature>
<evidence type="ECO:0000256" key="1">
    <source>
        <dbReference type="ARBA" id="ARBA00005417"/>
    </source>
</evidence>
<dbReference type="Gene3D" id="3.40.50.300">
    <property type="entry name" value="P-loop containing nucleotide triphosphate hydrolases"/>
    <property type="match status" value="2"/>
</dbReference>
<evidence type="ECO:0000256" key="2">
    <source>
        <dbReference type="ARBA" id="ARBA00022448"/>
    </source>
</evidence>
<dbReference type="InterPro" id="IPR050319">
    <property type="entry name" value="ABC_transp_ATP-bind"/>
</dbReference>
<dbReference type="PANTHER" id="PTHR43776:SF7">
    <property type="entry name" value="D,D-DIPEPTIDE TRANSPORT ATP-BINDING PROTEIN DDPF-RELATED"/>
    <property type="match status" value="1"/>
</dbReference>
<protein>
    <submittedName>
        <fullName evidence="6">Glutathione ABC transporter ATP-binding protein</fullName>
    </submittedName>
</protein>
<name>A0A1E3UD93_9FIRM</name>
<keyword evidence="2" id="KW-0813">Transport</keyword>
<sequence>MDNYLKAALSVEQLKVSYVQNKKRLPVLDGISFVLEKGKILALLGESGSGKSTCGKSLIGVLPPSAKIDSGTVRFGNGDYVDISDNDINWKTIRGMRIGMIYQDAQLALNPVKTIRVHFEETLRNKPFPSKEAMEKVCYDMLRLLNFDDPERVLNAYPFELSGGMCQRVYIAMILSLEPEVLIADEPTSALDTVSQKEVLQLLRDTQKKLGLSIVLITHDIGVVHEICDRVIVLNEGKIVEQGAVQDVLLHPKEHYTKQLIEARNLPAFSLPCSKCKEPLLKIECIKKAFQKGNKCKNVLNQVDLLVHKGETIGILGFSGCGKSTLARCVTGLELPDQGKIMYNGQDISMLRGRKRQHICKSLQIVFQDARASLNPRRSALELVQEPLKYLKIGTTKERTEKARFYLKSVGIDGDALHRRPPQLSTGQCQRIAIARALIVEPELLICDEAVSALDMILQKQILDLLLNLQKSIGFAYIMISHDARVIRHSCERVAIMNNGVFVDMVSTDRLAAQSENEFTHCLLSSELHIAEVS</sequence>
<dbReference type="PROSITE" id="PS50893">
    <property type="entry name" value="ABC_TRANSPORTER_2"/>
    <property type="match status" value="2"/>
</dbReference>
<dbReference type="GeneID" id="93303160"/>
<gene>
    <name evidence="6" type="ORF">BEI59_21480</name>
</gene>
<dbReference type="CDD" id="cd03257">
    <property type="entry name" value="ABC_NikE_OppD_transporters"/>
    <property type="match status" value="2"/>
</dbReference>
<comment type="caution">
    <text evidence="6">The sequence shown here is derived from an EMBL/GenBank/DDBJ whole genome shotgun (WGS) entry which is preliminary data.</text>
</comment>
<dbReference type="InterPro" id="IPR003439">
    <property type="entry name" value="ABC_transporter-like_ATP-bd"/>
</dbReference>
<dbReference type="PANTHER" id="PTHR43776">
    <property type="entry name" value="TRANSPORT ATP-BINDING PROTEIN"/>
    <property type="match status" value="1"/>
</dbReference>
<dbReference type="GO" id="GO:0005524">
    <property type="term" value="F:ATP binding"/>
    <property type="evidence" value="ECO:0007669"/>
    <property type="project" value="UniProtKB-KW"/>
</dbReference>
<dbReference type="GO" id="GO:0055085">
    <property type="term" value="P:transmembrane transport"/>
    <property type="evidence" value="ECO:0007669"/>
    <property type="project" value="UniProtKB-ARBA"/>
</dbReference>
<dbReference type="Proteomes" id="UP000094271">
    <property type="component" value="Unassembled WGS sequence"/>
</dbReference>
<keyword evidence="4 6" id="KW-0067">ATP-binding</keyword>
<dbReference type="SUPFAM" id="SSF52540">
    <property type="entry name" value="P-loop containing nucleoside triphosphate hydrolases"/>
    <property type="match status" value="2"/>
</dbReference>
<organism evidence="6 7">
    <name type="scientific">Eisenbergiella tayi</name>
    <dbReference type="NCBI Taxonomy" id="1432052"/>
    <lineage>
        <taxon>Bacteria</taxon>
        <taxon>Bacillati</taxon>
        <taxon>Bacillota</taxon>
        <taxon>Clostridia</taxon>
        <taxon>Lachnospirales</taxon>
        <taxon>Lachnospiraceae</taxon>
        <taxon>Eisenbergiella</taxon>
    </lineage>
</organism>
<evidence type="ECO:0000259" key="5">
    <source>
        <dbReference type="PROSITE" id="PS50893"/>
    </source>
</evidence>
<keyword evidence="3" id="KW-0547">Nucleotide-binding</keyword>
<evidence type="ECO:0000256" key="4">
    <source>
        <dbReference type="ARBA" id="ARBA00022840"/>
    </source>
</evidence>
<dbReference type="Pfam" id="PF00005">
    <property type="entry name" value="ABC_tran"/>
    <property type="match status" value="2"/>
</dbReference>
<dbReference type="OrthoDB" id="9806285at2"/>
<comment type="similarity">
    <text evidence="1">Belongs to the ABC transporter superfamily.</text>
</comment>
<evidence type="ECO:0000313" key="6">
    <source>
        <dbReference type="EMBL" id="ODR47944.1"/>
    </source>
</evidence>
<dbReference type="EMBL" id="MEHA01000018">
    <property type="protein sequence ID" value="ODR47944.1"/>
    <property type="molecule type" value="Genomic_DNA"/>
</dbReference>
<accession>A0A1E3UD93</accession>
<dbReference type="RefSeq" id="WP_002571054.1">
    <property type="nucleotide sequence ID" value="NZ_CABMHK010000042.1"/>
</dbReference>
<dbReference type="AlphaFoldDB" id="A0A1E3UD93"/>
<proteinExistence type="inferred from homology"/>
<evidence type="ECO:0000256" key="3">
    <source>
        <dbReference type="ARBA" id="ARBA00022741"/>
    </source>
</evidence>
<dbReference type="SMART" id="SM00382">
    <property type="entry name" value="AAA"/>
    <property type="match status" value="2"/>
</dbReference>
<reference evidence="6 7" key="1">
    <citation type="submission" date="2016-08" db="EMBL/GenBank/DDBJ databases">
        <authorList>
            <person name="Seilhamer J.J."/>
        </authorList>
    </citation>
    <scope>NUCLEOTIDE SEQUENCE [LARGE SCALE GENOMIC DNA]</scope>
    <source>
        <strain evidence="6 7">NML150140-1</strain>
    </source>
</reference>
<dbReference type="NCBIfam" id="NF007739">
    <property type="entry name" value="PRK10419.1"/>
    <property type="match status" value="2"/>
</dbReference>
<dbReference type="InterPro" id="IPR027417">
    <property type="entry name" value="P-loop_NTPase"/>
</dbReference>